<name>A0ABR3JWM1_9AGAR</name>
<evidence type="ECO:0000313" key="1">
    <source>
        <dbReference type="EMBL" id="KAL0960320.1"/>
    </source>
</evidence>
<comment type="caution">
    <text evidence="1">The sequence shown here is derived from an EMBL/GenBank/DDBJ whole genome shotgun (WGS) entry which is preliminary data.</text>
</comment>
<dbReference type="EMBL" id="JASNQZ010000002">
    <property type="protein sequence ID" value="KAL0960320.1"/>
    <property type="molecule type" value="Genomic_DNA"/>
</dbReference>
<dbReference type="Proteomes" id="UP001556367">
    <property type="component" value="Unassembled WGS sequence"/>
</dbReference>
<evidence type="ECO:0000313" key="2">
    <source>
        <dbReference type="Proteomes" id="UP001556367"/>
    </source>
</evidence>
<organism evidence="1 2">
    <name type="scientific">Hohenbuehelia grisea</name>
    <dbReference type="NCBI Taxonomy" id="104357"/>
    <lineage>
        <taxon>Eukaryota</taxon>
        <taxon>Fungi</taxon>
        <taxon>Dikarya</taxon>
        <taxon>Basidiomycota</taxon>
        <taxon>Agaricomycotina</taxon>
        <taxon>Agaricomycetes</taxon>
        <taxon>Agaricomycetidae</taxon>
        <taxon>Agaricales</taxon>
        <taxon>Pleurotineae</taxon>
        <taxon>Pleurotaceae</taxon>
        <taxon>Hohenbuehelia</taxon>
    </lineage>
</organism>
<accession>A0ABR3JWM1</accession>
<proteinExistence type="predicted"/>
<gene>
    <name evidence="1" type="ORF">HGRIS_011944</name>
</gene>
<reference evidence="2" key="1">
    <citation type="submission" date="2024-06" db="EMBL/GenBank/DDBJ databases">
        <title>Multi-omics analyses provide insights into the biosynthesis of the anticancer antibiotic pleurotin in Hohenbuehelia grisea.</title>
        <authorList>
            <person name="Weaver J.A."/>
            <person name="Alberti F."/>
        </authorList>
    </citation>
    <scope>NUCLEOTIDE SEQUENCE [LARGE SCALE GENOMIC DNA]</scope>
    <source>
        <strain evidence="2">T-177</strain>
    </source>
</reference>
<sequence>MMSVDCIFSETRQLEKLRKLAKRLRELSSAGDIINQKNNIAEELDKVIQESVTEENLAASSASSKTLKELNLVDATLLQSRVPDLSDIIEGTDAFHRTAEKARAFARVDTNRETSHRTHLDVLLLEVLLRCTQQTSSQKTACLFYEVEAEAKGIITTDETVTYRITAKIDYIMAMGDSGILQPIPPQLLSSPDFWSIFAKEPVLLVEAKSEKTLEDGIPQTLVETLAFEMQTKYVWRSQSRMIADKQRIRRIPIQQGKVRFIVASATRFYFGFINRQAPRQYWLSTAHTFTFRDGVLLICLVHPAAPPSRLTVQHGTNCSHTFMIGWANLQKPV</sequence>
<protein>
    <submittedName>
        <fullName evidence="1">Uncharacterized protein</fullName>
    </submittedName>
</protein>
<keyword evidence="2" id="KW-1185">Reference proteome</keyword>